<organism evidence="11 12">
    <name type="scientific">Cercopithifilaria johnstoni</name>
    <dbReference type="NCBI Taxonomy" id="2874296"/>
    <lineage>
        <taxon>Eukaryota</taxon>
        <taxon>Metazoa</taxon>
        <taxon>Ecdysozoa</taxon>
        <taxon>Nematoda</taxon>
        <taxon>Chromadorea</taxon>
        <taxon>Rhabditida</taxon>
        <taxon>Spirurina</taxon>
        <taxon>Spiruromorpha</taxon>
        <taxon>Filarioidea</taxon>
        <taxon>Onchocercidae</taxon>
        <taxon>Cercopithifilaria</taxon>
    </lineage>
</organism>
<keyword evidence="5 9" id="KW-0547">Nucleotide-binding</keyword>
<dbReference type="InterPro" id="IPR017441">
    <property type="entry name" value="Protein_kinase_ATP_BS"/>
</dbReference>
<evidence type="ECO:0000256" key="2">
    <source>
        <dbReference type="ARBA" id="ARBA00001946"/>
    </source>
</evidence>
<reference evidence="11" key="1">
    <citation type="submission" date="2021-09" db="EMBL/GenBank/DDBJ databases">
        <authorList>
            <consortium name="Pathogen Informatics"/>
        </authorList>
    </citation>
    <scope>NUCLEOTIDE SEQUENCE</scope>
</reference>
<keyword evidence="7 9" id="KW-0067">ATP-binding</keyword>
<dbReference type="PROSITE" id="PS00107">
    <property type="entry name" value="PROTEIN_KINASE_ATP"/>
    <property type="match status" value="1"/>
</dbReference>
<feature type="domain" description="Protein kinase" evidence="10">
    <location>
        <begin position="120"/>
        <end position="383"/>
    </location>
</feature>
<gene>
    <name evidence="11" type="ORF">CJOHNSTONI_LOCUS2221</name>
</gene>
<keyword evidence="4" id="KW-0808">Transferase</keyword>
<dbReference type="GO" id="GO:0030036">
    <property type="term" value="P:actin cytoskeleton organization"/>
    <property type="evidence" value="ECO:0007669"/>
    <property type="project" value="TreeGrafter"/>
</dbReference>
<evidence type="ECO:0000259" key="10">
    <source>
        <dbReference type="PROSITE" id="PS50011"/>
    </source>
</evidence>
<dbReference type="InterPro" id="IPR008266">
    <property type="entry name" value="Tyr_kinase_AS"/>
</dbReference>
<dbReference type="Pfam" id="PF00069">
    <property type="entry name" value="Pkinase"/>
    <property type="match status" value="1"/>
</dbReference>
<dbReference type="EMBL" id="CAKAEH010000777">
    <property type="protein sequence ID" value="CAG9531853.1"/>
    <property type="molecule type" value="Genomic_DNA"/>
</dbReference>
<dbReference type="SUPFAM" id="SSF56112">
    <property type="entry name" value="Protein kinase-like (PK-like)"/>
    <property type="match status" value="1"/>
</dbReference>
<dbReference type="OrthoDB" id="20134at2759"/>
<evidence type="ECO:0000313" key="11">
    <source>
        <dbReference type="EMBL" id="CAG9531853.1"/>
    </source>
</evidence>
<dbReference type="GO" id="GO:0046872">
    <property type="term" value="F:metal ion binding"/>
    <property type="evidence" value="ECO:0007669"/>
    <property type="project" value="UniProtKB-KW"/>
</dbReference>
<dbReference type="GO" id="GO:0005634">
    <property type="term" value="C:nucleus"/>
    <property type="evidence" value="ECO:0007669"/>
    <property type="project" value="TreeGrafter"/>
</dbReference>
<dbReference type="PANTHER" id="PTHR46485:SF5">
    <property type="entry name" value="CENTER DIVIDER, ISOFORM A"/>
    <property type="match status" value="1"/>
</dbReference>
<dbReference type="GO" id="GO:0005524">
    <property type="term" value="F:ATP binding"/>
    <property type="evidence" value="ECO:0007669"/>
    <property type="project" value="UniProtKB-UniRule"/>
</dbReference>
<evidence type="ECO:0000256" key="4">
    <source>
        <dbReference type="ARBA" id="ARBA00022679"/>
    </source>
</evidence>
<evidence type="ECO:0000256" key="3">
    <source>
        <dbReference type="ARBA" id="ARBA00022527"/>
    </source>
</evidence>
<evidence type="ECO:0000256" key="9">
    <source>
        <dbReference type="PROSITE-ProRule" id="PRU10141"/>
    </source>
</evidence>
<evidence type="ECO:0000313" key="12">
    <source>
        <dbReference type="Proteomes" id="UP000746747"/>
    </source>
</evidence>
<accession>A0A8J2Q1D7</accession>
<dbReference type="Gene3D" id="3.30.200.20">
    <property type="entry name" value="Phosphorylase Kinase, domain 1"/>
    <property type="match status" value="1"/>
</dbReference>
<keyword evidence="12" id="KW-1185">Reference proteome</keyword>
<dbReference type="GO" id="GO:0004674">
    <property type="term" value="F:protein serine/threonine kinase activity"/>
    <property type="evidence" value="ECO:0007669"/>
    <property type="project" value="UniProtKB-KW"/>
</dbReference>
<comment type="cofactor">
    <cofactor evidence="2">
        <name>Mg(2+)</name>
        <dbReference type="ChEBI" id="CHEBI:18420"/>
    </cofactor>
</comment>
<proteinExistence type="predicted"/>
<dbReference type="InterPro" id="IPR011009">
    <property type="entry name" value="Kinase-like_dom_sf"/>
</dbReference>
<evidence type="ECO:0000256" key="5">
    <source>
        <dbReference type="ARBA" id="ARBA00022741"/>
    </source>
</evidence>
<dbReference type="AlphaFoldDB" id="A0A8J2Q1D7"/>
<dbReference type="InterPro" id="IPR050940">
    <property type="entry name" value="Actin_reg-Ser/Thr_kinase"/>
</dbReference>
<evidence type="ECO:0000256" key="6">
    <source>
        <dbReference type="ARBA" id="ARBA00022777"/>
    </source>
</evidence>
<dbReference type="PROSITE" id="PS50011">
    <property type="entry name" value="PROTEIN_KINASE_DOM"/>
    <property type="match status" value="1"/>
</dbReference>
<dbReference type="Proteomes" id="UP000746747">
    <property type="component" value="Unassembled WGS sequence"/>
</dbReference>
<keyword evidence="6" id="KW-0418">Kinase</keyword>
<dbReference type="PROSITE" id="PS00109">
    <property type="entry name" value="PROTEIN_KINASE_TYR"/>
    <property type="match status" value="1"/>
</dbReference>
<protein>
    <recommendedName>
        <fullName evidence="10">Protein kinase domain-containing protein</fullName>
    </recommendedName>
</protein>
<feature type="binding site" evidence="9">
    <location>
        <position position="149"/>
    </location>
    <ligand>
        <name>ATP</name>
        <dbReference type="ChEBI" id="CHEBI:30616"/>
    </ligand>
</feature>
<name>A0A8J2Q1D7_9BILA</name>
<dbReference type="Gene3D" id="1.10.510.10">
    <property type="entry name" value="Transferase(Phosphotransferase) domain 1"/>
    <property type="match status" value="1"/>
</dbReference>
<dbReference type="PANTHER" id="PTHR46485">
    <property type="entry name" value="LIM DOMAIN KINASE 1"/>
    <property type="match status" value="1"/>
</dbReference>
<dbReference type="InterPro" id="IPR000719">
    <property type="entry name" value="Prot_kinase_dom"/>
</dbReference>
<evidence type="ECO:0000256" key="7">
    <source>
        <dbReference type="ARBA" id="ARBA00022840"/>
    </source>
</evidence>
<keyword evidence="8" id="KW-0464">Manganese</keyword>
<sequence>MIMIMDINGSDPLQTKSTMANFSSSETLFHGYEANTSNNSHEINNDIYVTSTRCIEGTSQASYSSTCSEKFEAKQKDGGLYWNCNIADQSTYKHSHLAPGRTSCVFLEMALKRLYARDDFDVLESLGEGFFGDVYKVQHRFTGEIMVLKVGKKRERENRVRIKANVLKEVDVLNQLTSHPNLLAFRGVCVDLSEKSWNLHILMDFCDAGSLSRLICDHQKCFRWNLRCSLARDISYAMNFVHSKGIMHRDLTSMNVLLQKVANGSLKAVVADFGLSCRIPRIVEKLTQVGTPFWMAPECLKEEFYDEKADVFSFGIILCQMIARIDADPEAGLYRTHNFGLDYVRFTAHCPTDTPLDILNLAFQCCLMDPAARPSFKSVCNFFTNFRFSRHKDYSEFPSRMVENDGRLERSLSDATLKYWKLKQSELFPNILTRKEQNSGKQSECKSVNTVPLLILQEGVPYEDLNHTNKDEEMRNKSRMEELARSVAVDELSDEMSLDTGNPFIAHKIYKTTRKLAFPETSDRRCVVSDVKELDDTSVNTTNYDLTNYRVFTTHISEQAANKKKYGHQRRISKIIRRSASLPIPSTNASWIRHCATFDPLLPSSSTGLTTAVVGQRDKTDHIGEHCVLKGQMSMAFKNKDQKFTSRRCRSTFSNKTLLSPNFAKNQRAKDFSLSVDEEILSHDINELTFERWKSDNNSANFVQQSNDVVIQQPFPVELSINKYSKRTFVNRTSLFGARTSNDEFSGGIQRIWEVDYNRRGIQVIRNTVVHKGTAHDTTILDPFCITGPCSKHRIAHRDDRHVPTDDEYCVVL</sequence>
<keyword evidence="3" id="KW-0723">Serine/threonine-protein kinase</keyword>
<comment type="cofactor">
    <cofactor evidence="1">
        <name>Mn(2+)</name>
        <dbReference type="ChEBI" id="CHEBI:29035"/>
    </cofactor>
</comment>
<evidence type="ECO:0000256" key="1">
    <source>
        <dbReference type="ARBA" id="ARBA00001936"/>
    </source>
</evidence>
<dbReference type="GO" id="GO:0005737">
    <property type="term" value="C:cytoplasm"/>
    <property type="evidence" value="ECO:0007669"/>
    <property type="project" value="TreeGrafter"/>
</dbReference>
<comment type="caution">
    <text evidence="11">The sequence shown here is derived from an EMBL/GenBank/DDBJ whole genome shotgun (WGS) entry which is preliminary data.</text>
</comment>
<evidence type="ECO:0000256" key="8">
    <source>
        <dbReference type="ARBA" id="ARBA00023211"/>
    </source>
</evidence>